<dbReference type="AlphaFoldDB" id="A0A916UN20"/>
<sequence length="225" mass="25490">MSSLLDYLHENFYTTRQLLGKSGVSQERLFALQHEACMPMPSYSLSMRVGCQSFFGEYEEVQQQDFYAQAYVAWLIVLVGLETSTSLAQQAYAVFHQRYVSRVGQLFEQGLRPAKFCASTDQIDVDRLNEHVAAEWISFLKGTYGLCTKSGLPEDIADKEVASLLIDEITDRQCKVKLEGEEAVVLVQAVKKLDQAASQFAPHERSRSSRQRCIEGVIEKYQLIL</sequence>
<evidence type="ECO:0000313" key="1">
    <source>
        <dbReference type="EMBL" id="GGC78658.1"/>
    </source>
</evidence>
<evidence type="ECO:0008006" key="3">
    <source>
        <dbReference type="Google" id="ProtNLM"/>
    </source>
</evidence>
<gene>
    <name evidence="1" type="ORF">GCM10011396_27320</name>
</gene>
<reference evidence="1" key="1">
    <citation type="journal article" date="2014" name="Int. J. Syst. Evol. Microbiol.">
        <title>Complete genome sequence of Corynebacterium casei LMG S-19264T (=DSM 44701T), isolated from a smear-ripened cheese.</title>
        <authorList>
            <consortium name="US DOE Joint Genome Institute (JGI-PGF)"/>
            <person name="Walter F."/>
            <person name="Albersmeier A."/>
            <person name="Kalinowski J."/>
            <person name="Ruckert C."/>
        </authorList>
    </citation>
    <scope>NUCLEOTIDE SEQUENCE</scope>
    <source>
        <strain evidence="1">CGMCC 1.10998</strain>
    </source>
</reference>
<keyword evidence="2" id="KW-1185">Reference proteome</keyword>
<dbReference type="RefSeq" id="WP_188566559.1">
    <property type="nucleotide sequence ID" value="NZ_BMED01000002.1"/>
</dbReference>
<dbReference type="Proteomes" id="UP000637423">
    <property type="component" value="Unassembled WGS sequence"/>
</dbReference>
<dbReference type="InterPro" id="IPR045694">
    <property type="entry name" value="DUF6058"/>
</dbReference>
<name>A0A916UN20_9BURK</name>
<protein>
    <recommendedName>
        <fullName evidence="3">Orphan protein</fullName>
    </recommendedName>
</protein>
<organism evidence="1 2">
    <name type="scientific">Undibacterium terreum</name>
    <dbReference type="NCBI Taxonomy" id="1224302"/>
    <lineage>
        <taxon>Bacteria</taxon>
        <taxon>Pseudomonadati</taxon>
        <taxon>Pseudomonadota</taxon>
        <taxon>Betaproteobacteria</taxon>
        <taxon>Burkholderiales</taxon>
        <taxon>Oxalobacteraceae</taxon>
        <taxon>Undibacterium</taxon>
    </lineage>
</organism>
<dbReference type="EMBL" id="BMED01000002">
    <property type="protein sequence ID" value="GGC78658.1"/>
    <property type="molecule type" value="Genomic_DNA"/>
</dbReference>
<dbReference type="Pfam" id="PF19531">
    <property type="entry name" value="DUF6058"/>
    <property type="match status" value="1"/>
</dbReference>
<proteinExistence type="predicted"/>
<evidence type="ECO:0000313" key="2">
    <source>
        <dbReference type="Proteomes" id="UP000637423"/>
    </source>
</evidence>
<accession>A0A916UN20</accession>
<reference evidence="1" key="2">
    <citation type="submission" date="2020-09" db="EMBL/GenBank/DDBJ databases">
        <authorList>
            <person name="Sun Q."/>
            <person name="Zhou Y."/>
        </authorList>
    </citation>
    <scope>NUCLEOTIDE SEQUENCE</scope>
    <source>
        <strain evidence="1">CGMCC 1.10998</strain>
    </source>
</reference>
<comment type="caution">
    <text evidence="1">The sequence shown here is derived from an EMBL/GenBank/DDBJ whole genome shotgun (WGS) entry which is preliminary data.</text>
</comment>